<organism evidence="2 3">
    <name type="scientific">Ichthyophthirius multifiliis</name>
    <name type="common">White spot disease agent</name>
    <name type="synonym">Ich</name>
    <dbReference type="NCBI Taxonomy" id="5932"/>
    <lineage>
        <taxon>Eukaryota</taxon>
        <taxon>Sar</taxon>
        <taxon>Alveolata</taxon>
        <taxon>Ciliophora</taxon>
        <taxon>Intramacronucleata</taxon>
        <taxon>Oligohymenophorea</taxon>
        <taxon>Hymenostomatida</taxon>
        <taxon>Ophryoglenina</taxon>
        <taxon>Ichthyophthirius</taxon>
    </lineage>
</organism>
<name>G0QQE2_ICHMU</name>
<evidence type="ECO:0000256" key="1">
    <source>
        <dbReference type="ARBA" id="ARBA00023002"/>
    </source>
</evidence>
<dbReference type="OrthoDB" id="1274115at2759"/>
<dbReference type="PANTHER" id="PTHR43157">
    <property type="entry name" value="PHOSPHATIDYLINOSITOL-GLYCAN BIOSYNTHESIS CLASS F PROTEIN-RELATED"/>
    <property type="match status" value="1"/>
</dbReference>
<dbReference type="AlphaFoldDB" id="G0QQE2"/>
<keyword evidence="3" id="KW-1185">Reference proteome</keyword>
<evidence type="ECO:0000313" key="3">
    <source>
        <dbReference type="Proteomes" id="UP000008983"/>
    </source>
</evidence>
<gene>
    <name evidence="2" type="ORF">IMG5_077800</name>
</gene>
<dbReference type="EC" id="1.3.1.33" evidence="2"/>
<dbReference type="EMBL" id="GL983625">
    <property type="protein sequence ID" value="EGR32563.1"/>
    <property type="molecule type" value="Genomic_DNA"/>
</dbReference>
<dbReference type="Proteomes" id="UP000008983">
    <property type="component" value="Unassembled WGS sequence"/>
</dbReference>
<dbReference type="OMA" id="SQIMFTI"/>
<dbReference type="PANTHER" id="PTHR43157:SF31">
    <property type="entry name" value="PHOSPHATIDYLINOSITOL-GLYCAN BIOSYNTHESIS CLASS F PROTEIN"/>
    <property type="match status" value="1"/>
</dbReference>
<dbReference type="eggNOG" id="KOG1208">
    <property type="taxonomic scope" value="Eukaryota"/>
</dbReference>
<dbReference type="InterPro" id="IPR036291">
    <property type="entry name" value="NAD(P)-bd_dom_sf"/>
</dbReference>
<accession>G0QQE2</accession>
<dbReference type="STRING" id="857967.G0QQE2"/>
<protein>
    <submittedName>
        <fullName evidence="2">Short chain dehydrogenase reductase family protein, putative</fullName>
        <ecNumber evidence="2">1.3.1.33</ecNumber>
    </submittedName>
</protein>
<dbReference type="InParanoid" id="G0QQE2"/>
<dbReference type="GeneID" id="14908724"/>
<evidence type="ECO:0000313" key="2">
    <source>
        <dbReference type="EMBL" id="EGR32563.1"/>
    </source>
</evidence>
<keyword evidence="1 2" id="KW-0560">Oxidoreductase</keyword>
<sequence>MLTVYIILLKNINHQYEKLDILINNGGQFNLDFKISPIGYESNFSVNHLGHFLLTNLLLEKLKNTKESRIIVVSSKVHDYIKNIDYNGLNVFDKKNMKFYCQSKFANLLFVNELARKLDGGNCKVVGLHPGVIRNNMLTYFYNNNGFLIKSIYYLGYPFIWLGTKSNFYGAQTTLTCCYTDFDKLQNGGYYQDNKI</sequence>
<dbReference type="Pfam" id="PF00106">
    <property type="entry name" value="adh_short"/>
    <property type="match status" value="1"/>
</dbReference>
<dbReference type="GO" id="GO:0016630">
    <property type="term" value="F:protochlorophyllide reductase activity"/>
    <property type="evidence" value="ECO:0007669"/>
    <property type="project" value="UniProtKB-EC"/>
</dbReference>
<dbReference type="SUPFAM" id="SSF51735">
    <property type="entry name" value="NAD(P)-binding Rossmann-fold domains"/>
    <property type="match status" value="1"/>
</dbReference>
<dbReference type="InterPro" id="IPR002347">
    <property type="entry name" value="SDR_fam"/>
</dbReference>
<dbReference type="PRINTS" id="PR00081">
    <property type="entry name" value="GDHRDH"/>
</dbReference>
<dbReference type="RefSeq" id="XP_004036549.1">
    <property type="nucleotide sequence ID" value="XM_004036501.1"/>
</dbReference>
<reference evidence="2 3" key="1">
    <citation type="submission" date="2011-07" db="EMBL/GenBank/DDBJ databases">
        <authorList>
            <person name="Coyne R."/>
            <person name="Brami D."/>
            <person name="Johnson J."/>
            <person name="Hostetler J."/>
            <person name="Hannick L."/>
            <person name="Clark T."/>
            <person name="Cassidy-Hanley D."/>
            <person name="Inman J."/>
        </authorList>
    </citation>
    <scope>NUCLEOTIDE SEQUENCE [LARGE SCALE GENOMIC DNA]</scope>
    <source>
        <strain evidence="2 3">G5</strain>
    </source>
</reference>
<feature type="non-terminal residue" evidence="2">
    <location>
        <position position="196"/>
    </location>
</feature>
<proteinExistence type="predicted"/>
<dbReference type="Gene3D" id="3.40.50.720">
    <property type="entry name" value="NAD(P)-binding Rossmann-like Domain"/>
    <property type="match status" value="1"/>
</dbReference>